<comment type="caution">
    <text evidence="4">The sequence shown here is derived from an EMBL/GenBank/DDBJ whole genome shotgun (WGS) entry which is preliminary data.</text>
</comment>
<dbReference type="SUPFAM" id="SSF55257">
    <property type="entry name" value="RBP11-like subunits of RNA polymerase"/>
    <property type="match status" value="1"/>
</dbReference>
<dbReference type="GO" id="GO:0005665">
    <property type="term" value="C:RNA polymerase II, core complex"/>
    <property type="evidence" value="ECO:0007669"/>
    <property type="project" value="TreeGrafter"/>
</dbReference>
<dbReference type="PANTHER" id="PTHR11800:SF2">
    <property type="entry name" value="DNA-DIRECTED RNA POLYMERASE II SUBUNIT RPB3"/>
    <property type="match status" value="1"/>
</dbReference>
<name>A0A8S3HB19_9BILA</name>
<dbReference type="Gene3D" id="2.170.120.12">
    <property type="entry name" value="DNA-directed RNA polymerase, insert domain"/>
    <property type="match status" value="1"/>
</dbReference>
<dbReference type="InterPro" id="IPR050518">
    <property type="entry name" value="Rpo3/RPB3_RNA_Pol_subunit"/>
</dbReference>
<dbReference type="InterPro" id="IPR036603">
    <property type="entry name" value="RBP11-like"/>
</dbReference>
<evidence type="ECO:0000256" key="1">
    <source>
        <dbReference type="ARBA" id="ARBA00022478"/>
    </source>
</evidence>
<dbReference type="InterPro" id="IPR011263">
    <property type="entry name" value="DNA-dir_RNA_pol_RpoA/D/Rpb3"/>
</dbReference>
<evidence type="ECO:0000256" key="2">
    <source>
        <dbReference type="ARBA" id="ARBA00023163"/>
    </source>
</evidence>
<dbReference type="GO" id="GO:0003899">
    <property type="term" value="F:DNA-directed RNA polymerase activity"/>
    <property type="evidence" value="ECO:0007669"/>
    <property type="project" value="InterPro"/>
</dbReference>
<gene>
    <name evidence="4" type="ORF">SMN809_LOCUS68518</name>
</gene>
<keyword evidence="2" id="KW-0804">Transcription</keyword>
<dbReference type="SMART" id="SM00662">
    <property type="entry name" value="RPOLD"/>
    <property type="match status" value="1"/>
</dbReference>
<sequence length="120" mass="13743">MPYANQPTVQVTDLTDENIKFIIENTDLSVANAVRRGMIAETPTIAIDSVQIDSNTTVLFDEFLAHRVGLIPLYSEELVDKMNYHRDCSCEGFCPQCSVEFTLDVRNRDEQTRNVRMKRN</sequence>
<evidence type="ECO:0000313" key="5">
    <source>
        <dbReference type="Proteomes" id="UP000676336"/>
    </source>
</evidence>
<proteinExistence type="predicted"/>
<dbReference type="AlphaFoldDB" id="A0A8S3HB19"/>
<evidence type="ECO:0000313" key="4">
    <source>
        <dbReference type="EMBL" id="CAF5179536.1"/>
    </source>
</evidence>
<dbReference type="Pfam" id="PF01193">
    <property type="entry name" value="RNA_pol_L"/>
    <property type="match status" value="1"/>
</dbReference>
<reference evidence="4" key="1">
    <citation type="submission" date="2021-02" db="EMBL/GenBank/DDBJ databases">
        <authorList>
            <person name="Nowell W R."/>
        </authorList>
    </citation>
    <scope>NUCLEOTIDE SEQUENCE</scope>
</reference>
<accession>A0A8S3HB19</accession>
<dbReference type="InterPro" id="IPR036643">
    <property type="entry name" value="RNApol_insert_sf"/>
</dbReference>
<dbReference type="EMBL" id="CAJOBI010317561">
    <property type="protein sequence ID" value="CAF5179536.1"/>
    <property type="molecule type" value="Genomic_DNA"/>
</dbReference>
<organism evidence="4 5">
    <name type="scientific">Rotaria magnacalcarata</name>
    <dbReference type="NCBI Taxonomy" id="392030"/>
    <lineage>
        <taxon>Eukaryota</taxon>
        <taxon>Metazoa</taxon>
        <taxon>Spiralia</taxon>
        <taxon>Gnathifera</taxon>
        <taxon>Rotifera</taxon>
        <taxon>Eurotatoria</taxon>
        <taxon>Bdelloidea</taxon>
        <taxon>Philodinida</taxon>
        <taxon>Philodinidae</taxon>
        <taxon>Rotaria</taxon>
    </lineage>
</organism>
<dbReference type="GO" id="GO:0046983">
    <property type="term" value="F:protein dimerization activity"/>
    <property type="evidence" value="ECO:0007669"/>
    <property type="project" value="InterPro"/>
</dbReference>
<feature type="domain" description="DNA-directed RNA polymerase RpoA/D/Rpb3-type" evidence="3">
    <location>
        <begin position="18"/>
        <end position="120"/>
    </location>
</feature>
<dbReference type="Proteomes" id="UP000676336">
    <property type="component" value="Unassembled WGS sequence"/>
</dbReference>
<dbReference type="GO" id="GO:0006366">
    <property type="term" value="P:transcription by RNA polymerase II"/>
    <property type="evidence" value="ECO:0007669"/>
    <property type="project" value="TreeGrafter"/>
</dbReference>
<evidence type="ECO:0000259" key="3">
    <source>
        <dbReference type="SMART" id="SM00662"/>
    </source>
</evidence>
<keyword evidence="1" id="KW-0240">DNA-directed RNA polymerase</keyword>
<dbReference type="SUPFAM" id="SSF56553">
    <property type="entry name" value="Insert subdomain of RNA polymerase alpha subunit"/>
    <property type="match status" value="1"/>
</dbReference>
<protein>
    <recommendedName>
        <fullName evidence="3">DNA-directed RNA polymerase RpoA/D/Rpb3-type domain-containing protein</fullName>
    </recommendedName>
</protein>
<dbReference type="PANTHER" id="PTHR11800">
    <property type="entry name" value="DNA-DIRECTED RNA POLYMERASE"/>
    <property type="match status" value="1"/>
</dbReference>